<dbReference type="GeneID" id="103182009"/>
<dbReference type="PANTHER" id="PTHR11266:SF8">
    <property type="entry name" value="MPV17-LIKE PROTEIN 2"/>
    <property type="match status" value="1"/>
</dbReference>
<evidence type="ECO:0000313" key="7">
    <source>
        <dbReference type="EMBL" id="AFP08290.1"/>
    </source>
</evidence>
<dbReference type="Proteomes" id="UP000314986">
    <property type="component" value="Unassembled WGS sequence"/>
</dbReference>
<dbReference type="PANTHER" id="PTHR11266">
    <property type="entry name" value="PEROXISOMAL MEMBRANE PROTEIN 2, PXMP2 MPV17"/>
    <property type="match status" value="1"/>
</dbReference>
<dbReference type="OMA" id="CAPTMIG"/>
<evidence type="ECO:0000256" key="6">
    <source>
        <dbReference type="RuleBase" id="RU363053"/>
    </source>
</evidence>
<reference evidence="9" key="2">
    <citation type="journal article" date="2007" name="PLoS Biol.">
        <title>Survey sequencing and comparative analysis of the elephant shark (Callorhinchus milii) genome.</title>
        <authorList>
            <person name="Venkatesh B."/>
            <person name="Kirkness E.F."/>
            <person name="Loh Y.H."/>
            <person name="Halpern A.L."/>
            <person name="Lee A.P."/>
            <person name="Johnson J."/>
            <person name="Dandona N."/>
            <person name="Viswanathan L.D."/>
            <person name="Tay A."/>
            <person name="Venter J.C."/>
            <person name="Strausberg R.L."/>
            <person name="Brenner S."/>
        </authorList>
    </citation>
    <scope>NUCLEOTIDE SEQUENCE [LARGE SCALE GENOMIC DNA]</scope>
</reference>
<dbReference type="EMBL" id="JW875773">
    <property type="protein sequence ID" value="AFP08290.1"/>
    <property type="molecule type" value="mRNA"/>
</dbReference>
<name>V9L8S1_CALMI</name>
<dbReference type="AlphaFoldDB" id="V9L8S1"/>
<comment type="similarity">
    <text evidence="2 6">Belongs to the peroxisomal membrane protein PXMP2/4 family.</text>
</comment>
<reference evidence="9" key="1">
    <citation type="journal article" date="2006" name="Science">
        <title>Ancient noncoding elements conserved in the human genome.</title>
        <authorList>
            <person name="Venkatesh B."/>
            <person name="Kirkness E.F."/>
            <person name="Loh Y.H."/>
            <person name="Halpern A.L."/>
            <person name="Lee A.P."/>
            <person name="Johnson J."/>
            <person name="Dandona N."/>
            <person name="Viswanathan L.D."/>
            <person name="Tay A."/>
            <person name="Venter J.C."/>
            <person name="Strausberg R.L."/>
            <person name="Brenner S."/>
        </authorList>
    </citation>
    <scope>NUCLEOTIDE SEQUENCE [LARGE SCALE GENOMIC DNA]</scope>
</reference>
<evidence type="ECO:0000256" key="3">
    <source>
        <dbReference type="ARBA" id="ARBA00022692"/>
    </source>
</evidence>
<dbReference type="GO" id="GO:0061668">
    <property type="term" value="P:mitochondrial ribosome assembly"/>
    <property type="evidence" value="ECO:0007669"/>
    <property type="project" value="TreeGrafter"/>
</dbReference>
<keyword evidence="5 6" id="KW-0472">Membrane</keyword>
<dbReference type="GO" id="GO:0005739">
    <property type="term" value="C:mitochondrion"/>
    <property type="evidence" value="ECO:0007669"/>
    <property type="project" value="TreeGrafter"/>
</dbReference>
<proteinExistence type="evidence at transcript level"/>
<accession>V9L8S1</accession>
<keyword evidence="3 6" id="KW-0812">Transmembrane</keyword>
<gene>
    <name evidence="8" type="primary">mpv17l2</name>
</gene>
<keyword evidence="9" id="KW-1185">Reference proteome</keyword>
<evidence type="ECO:0000313" key="8">
    <source>
        <dbReference type="Ensembl" id="ENSCMIP00000010955.1"/>
    </source>
</evidence>
<dbReference type="Ensembl" id="ENSCMIT00000011233.1">
    <property type="protein sequence ID" value="ENSCMIP00000010955.1"/>
    <property type="gene ID" value="ENSCMIG00000005754.1"/>
</dbReference>
<dbReference type="STRING" id="7868.ENSCMIP00000010955"/>
<feature type="transmembrane region" description="Helical" evidence="6">
    <location>
        <begin position="20"/>
        <end position="41"/>
    </location>
</feature>
<dbReference type="GO" id="GO:0016020">
    <property type="term" value="C:membrane"/>
    <property type="evidence" value="ECO:0007669"/>
    <property type="project" value="UniProtKB-SubCell"/>
</dbReference>
<evidence type="ECO:0000256" key="2">
    <source>
        <dbReference type="ARBA" id="ARBA00006824"/>
    </source>
</evidence>
<sequence>MQPSQGKTPLVRFWQLFFRGKYLIVTNTVSCGVLMATGDMIQQTLERRKDPDFKRDWKRTGCMFTTGFIMGPIAHFWYSWLDGRFPGRTSKIVLKKVMLDQLIASPLFGVIYFYGIGTLEGHSLQECSMEFKEKFWEFYKMDWMVWPGAQVINFLFLPPKFRVMYVNVLTLGWDTYLSYLKHREDNQSDPILTDHPGEIVSKTVTTS</sequence>
<reference evidence="8" key="4">
    <citation type="submission" date="2025-05" db="UniProtKB">
        <authorList>
            <consortium name="Ensembl"/>
        </authorList>
    </citation>
    <scope>IDENTIFICATION</scope>
</reference>
<dbReference type="KEGG" id="cmk:103182009"/>
<evidence type="ECO:0000256" key="5">
    <source>
        <dbReference type="ARBA" id="ARBA00023136"/>
    </source>
</evidence>
<evidence type="ECO:0000256" key="4">
    <source>
        <dbReference type="ARBA" id="ARBA00022989"/>
    </source>
</evidence>
<dbReference type="Pfam" id="PF04117">
    <property type="entry name" value="Mpv17_PMP22"/>
    <property type="match status" value="1"/>
</dbReference>
<comment type="subcellular location">
    <subcellularLocation>
        <location evidence="1">Membrane</location>
        <topology evidence="1">Multi-pass membrane protein</topology>
    </subcellularLocation>
</comment>
<reference evidence="7 9" key="3">
    <citation type="journal article" date="2014" name="Nature">
        <title>Elephant shark genome provides unique insights into gnathostome evolution.</title>
        <authorList>
            <consortium name="International Elephant Shark Genome Sequencing Consortium"/>
            <person name="Venkatesh B."/>
            <person name="Lee A.P."/>
            <person name="Ravi V."/>
            <person name="Maurya A.K."/>
            <person name="Lian M.M."/>
            <person name="Swann J.B."/>
            <person name="Ohta Y."/>
            <person name="Flajnik M.F."/>
            <person name="Sutoh Y."/>
            <person name="Kasahara M."/>
            <person name="Hoon S."/>
            <person name="Gangu V."/>
            <person name="Roy S.W."/>
            <person name="Irimia M."/>
            <person name="Korzh V."/>
            <person name="Kondrychyn I."/>
            <person name="Lim Z.W."/>
            <person name="Tay B.H."/>
            <person name="Tohari S."/>
            <person name="Kong K.W."/>
            <person name="Ho S."/>
            <person name="Lorente-Galdos B."/>
            <person name="Quilez J."/>
            <person name="Marques-Bonet T."/>
            <person name="Raney B.J."/>
            <person name="Ingham P.W."/>
            <person name="Tay A."/>
            <person name="Hillier L.W."/>
            <person name="Minx P."/>
            <person name="Boehm T."/>
            <person name="Wilson R.K."/>
            <person name="Brenner S."/>
            <person name="Warren W.C."/>
        </authorList>
    </citation>
    <scope>NUCLEOTIDE SEQUENCE</scope>
    <source>
        <tissue evidence="7">Testis</tissue>
    </source>
</reference>
<keyword evidence="4 6" id="KW-1133">Transmembrane helix</keyword>
<dbReference type="InterPro" id="IPR007248">
    <property type="entry name" value="Mpv17_PMP22"/>
</dbReference>
<evidence type="ECO:0000256" key="1">
    <source>
        <dbReference type="ARBA" id="ARBA00004141"/>
    </source>
</evidence>
<dbReference type="RefSeq" id="XP_007897040.1">
    <property type="nucleotide sequence ID" value="XM_007898849.2"/>
</dbReference>
<organism evidence="7">
    <name type="scientific">Callorhinchus milii</name>
    <name type="common">Ghost shark</name>
    <dbReference type="NCBI Taxonomy" id="7868"/>
    <lineage>
        <taxon>Eukaryota</taxon>
        <taxon>Metazoa</taxon>
        <taxon>Chordata</taxon>
        <taxon>Craniata</taxon>
        <taxon>Vertebrata</taxon>
        <taxon>Chondrichthyes</taxon>
        <taxon>Holocephali</taxon>
        <taxon>Chimaeriformes</taxon>
        <taxon>Callorhinchidae</taxon>
        <taxon>Callorhinchus</taxon>
    </lineage>
</organism>
<dbReference type="GeneTree" id="ENSGT00940000170566"/>
<dbReference type="CTD" id="84769"/>
<feature type="transmembrane region" description="Helical" evidence="6">
    <location>
        <begin position="62"/>
        <end position="81"/>
    </location>
</feature>
<evidence type="ECO:0000313" key="9">
    <source>
        <dbReference type="Proteomes" id="UP000314986"/>
    </source>
</evidence>
<dbReference type="OrthoDB" id="10267969at2759"/>
<feature type="transmembrane region" description="Helical" evidence="6">
    <location>
        <begin position="101"/>
        <end position="119"/>
    </location>
</feature>
<protein>
    <submittedName>
        <fullName evidence="7">Mpv17-like protein 2</fullName>
    </submittedName>
</protein>